<evidence type="ECO:0000313" key="9">
    <source>
        <dbReference type="Proteomes" id="UP000190831"/>
    </source>
</evidence>
<proteinExistence type="predicted"/>
<dbReference type="GO" id="GO:0050660">
    <property type="term" value="F:flavin adenine dinucleotide binding"/>
    <property type="evidence" value="ECO:0007669"/>
    <property type="project" value="TreeGrafter"/>
</dbReference>
<keyword evidence="5" id="KW-1015">Disulfide bond</keyword>
<evidence type="ECO:0000256" key="6">
    <source>
        <dbReference type="RuleBase" id="RU371123"/>
    </source>
</evidence>
<keyword evidence="4 6" id="KW-0560">Oxidoreductase</keyword>
<evidence type="ECO:0000256" key="4">
    <source>
        <dbReference type="ARBA" id="ARBA00023002"/>
    </source>
</evidence>
<dbReference type="EC" id="1.8.3.2" evidence="6"/>
<dbReference type="PANTHER" id="PTHR12645:SF1">
    <property type="entry name" value="FAD-LINKED SULFHYDRYL OXIDASE ERV2"/>
    <property type="match status" value="1"/>
</dbReference>
<reference evidence="9" key="1">
    <citation type="submission" date="2016-03" db="EMBL/GenBank/DDBJ databases">
        <authorList>
            <person name="Devillers H."/>
        </authorList>
    </citation>
    <scope>NUCLEOTIDE SEQUENCE [LARGE SCALE GENOMIC DNA]</scope>
</reference>
<dbReference type="Gene3D" id="1.20.120.310">
    <property type="entry name" value="ERV/ALR sulfhydryl oxidase domain"/>
    <property type="match status" value="1"/>
</dbReference>
<dbReference type="SUPFAM" id="SSF69000">
    <property type="entry name" value="FAD-dependent thiol oxidase"/>
    <property type="match status" value="1"/>
</dbReference>
<dbReference type="Proteomes" id="UP000190831">
    <property type="component" value="Chromosome B"/>
</dbReference>
<keyword evidence="9" id="KW-1185">Reference proteome</keyword>
<dbReference type="PANTHER" id="PTHR12645">
    <property type="entry name" value="ALR/ERV"/>
    <property type="match status" value="1"/>
</dbReference>
<keyword evidence="6" id="KW-1133">Transmembrane helix</keyword>
<keyword evidence="2 6" id="KW-0285">Flavoprotein</keyword>
<name>A0A1G4M8H0_LACFM</name>
<evidence type="ECO:0000259" key="7">
    <source>
        <dbReference type="PROSITE" id="PS51324"/>
    </source>
</evidence>
<dbReference type="STRING" id="4955.A0A1G4M8H0"/>
<evidence type="ECO:0000256" key="2">
    <source>
        <dbReference type="ARBA" id="ARBA00022630"/>
    </source>
</evidence>
<dbReference type="GO" id="GO:0005739">
    <property type="term" value="C:mitochondrion"/>
    <property type="evidence" value="ECO:0007669"/>
    <property type="project" value="TreeGrafter"/>
</dbReference>
<dbReference type="OrthoDB" id="59470at2759"/>
<sequence length="189" mass="21260">MLHKQRIASLFGAIVVIALWYMFSSNKLSYATTNDPDLLKSTPIPQQQKVAAIMPAMPDPEAKKELGRAAWKYFHTLLARYPDEPSEQEREKLTTFLHLYAELYPCGECSVHFVNALKKYPPQTSSRFAAAMWGCHIHNKVNAFLEKPEYDCTKILEDYDCGCGDENGKISDALKLNGVSLEKEGKQGG</sequence>
<comment type="catalytic activity">
    <reaction evidence="6">
        <text>2 R'C(R)SH + O2 = R'C(R)S-S(R)CR' + H2O2</text>
        <dbReference type="Rhea" id="RHEA:17357"/>
        <dbReference type="ChEBI" id="CHEBI:15379"/>
        <dbReference type="ChEBI" id="CHEBI:16240"/>
        <dbReference type="ChEBI" id="CHEBI:16520"/>
        <dbReference type="ChEBI" id="CHEBI:17412"/>
        <dbReference type="EC" id="1.8.3.2"/>
    </reaction>
</comment>
<dbReference type="InterPro" id="IPR039799">
    <property type="entry name" value="ALR/ERV"/>
</dbReference>
<feature type="transmembrane region" description="Helical" evidence="6">
    <location>
        <begin position="7"/>
        <end position="23"/>
    </location>
</feature>
<dbReference type="Pfam" id="PF04777">
    <property type="entry name" value="Evr1_Alr"/>
    <property type="match status" value="1"/>
</dbReference>
<evidence type="ECO:0000313" key="8">
    <source>
        <dbReference type="EMBL" id="SCW00136.1"/>
    </source>
</evidence>
<feature type="domain" description="ERV/ALR sulfhydryl oxidase" evidence="7">
    <location>
        <begin position="56"/>
        <end position="159"/>
    </location>
</feature>
<dbReference type="InterPro" id="IPR017905">
    <property type="entry name" value="ERV/ALR_sulphydryl_oxidase"/>
</dbReference>
<organism evidence="8 9">
    <name type="scientific">Lachancea fermentati</name>
    <name type="common">Zygosaccharomyces fermentati</name>
    <dbReference type="NCBI Taxonomy" id="4955"/>
    <lineage>
        <taxon>Eukaryota</taxon>
        <taxon>Fungi</taxon>
        <taxon>Dikarya</taxon>
        <taxon>Ascomycota</taxon>
        <taxon>Saccharomycotina</taxon>
        <taxon>Saccharomycetes</taxon>
        <taxon>Saccharomycetales</taxon>
        <taxon>Saccharomycetaceae</taxon>
        <taxon>Lachancea</taxon>
    </lineage>
</organism>
<protein>
    <recommendedName>
        <fullName evidence="6">Sulfhydryl oxidase</fullName>
        <ecNumber evidence="6">1.8.3.2</ecNumber>
    </recommendedName>
</protein>
<keyword evidence="6" id="KW-0472">Membrane</keyword>
<keyword evidence="3 6" id="KW-0274">FAD</keyword>
<evidence type="ECO:0000256" key="1">
    <source>
        <dbReference type="ARBA" id="ARBA00001974"/>
    </source>
</evidence>
<evidence type="ECO:0000256" key="3">
    <source>
        <dbReference type="ARBA" id="ARBA00022827"/>
    </source>
</evidence>
<dbReference type="InterPro" id="IPR036774">
    <property type="entry name" value="ERV/ALR_sulphydryl_oxid_sf"/>
</dbReference>
<accession>A0A1G4M8H0</accession>
<comment type="cofactor">
    <cofactor evidence="1 6">
        <name>FAD</name>
        <dbReference type="ChEBI" id="CHEBI:57692"/>
    </cofactor>
</comment>
<keyword evidence="6" id="KW-0812">Transmembrane</keyword>
<dbReference type="FunFam" id="1.20.120.310:FF:000002">
    <property type="entry name" value="Sulfhydryl oxidase"/>
    <property type="match status" value="1"/>
</dbReference>
<dbReference type="PROSITE" id="PS51324">
    <property type="entry name" value="ERV_ALR"/>
    <property type="match status" value="1"/>
</dbReference>
<dbReference type="EMBL" id="LT598489">
    <property type="protein sequence ID" value="SCW00136.1"/>
    <property type="molecule type" value="Genomic_DNA"/>
</dbReference>
<dbReference type="OMA" id="MIDKEWR"/>
<gene>
    <name evidence="8" type="ORF">LAFE_0B10242G</name>
</gene>
<evidence type="ECO:0000256" key="5">
    <source>
        <dbReference type="ARBA" id="ARBA00023157"/>
    </source>
</evidence>
<dbReference type="GO" id="GO:0016971">
    <property type="term" value="F:flavin-dependent sulfhydryl oxidase activity"/>
    <property type="evidence" value="ECO:0007669"/>
    <property type="project" value="InterPro"/>
</dbReference>
<dbReference type="AlphaFoldDB" id="A0A1G4M8H0"/>